<protein>
    <recommendedName>
        <fullName evidence="1">Knr4/Smi1-like domain-containing protein</fullName>
    </recommendedName>
</protein>
<dbReference type="InterPro" id="IPR018958">
    <property type="entry name" value="Knr4/Smi1-like_dom"/>
</dbReference>
<organism evidence="2 3">
    <name type="scientific">Budvicia aquatica</name>
    <dbReference type="NCBI Taxonomy" id="82979"/>
    <lineage>
        <taxon>Bacteria</taxon>
        <taxon>Pseudomonadati</taxon>
        <taxon>Pseudomonadota</taxon>
        <taxon>Gammaproteobacteria</taxon>
        <taxon>Enterobacterales</taxon>
        <taxon>Budviciaceae</taxon>
        <taxon>Budvicia</taxon>
    </lineage>
</organism>
<keyword evidence="3" id="KW-1185">Reference proteome</keyword>
<dbReference type="OrthoDB" id="1074170at2"/>
<dbReference type="AlphaFoldDB" id="A0A2C6DRE2"/>
<name>A0A2C6DRE2_9GAMM</name>
<comment type="caution">
    <text evidence="2">The sequence shown here is derived from an EMBL/GenBank/DDBJ whole genome shotgun (WGS) entry which is preliminary data.</text>
</comment>
<evidence type="ECO:0000313" key="3">
    <source>
        <dbReference type="Proteomes" id="UP000224974"/>
    </source>
</evidence>
<evidence type="ECO:0000259" key="1">
    <source>
        <dbReference type="Pfam" id="PF09346"/>
    </source>
</evidence>
<dbReference type="EMBL" id="PDDX01000001">
    <property type="protein sequence ID" value="PHI31273.1"/>
    <property type="molecule type" value="Genomic_DNA"/>
</dbReference>
<dbReference type="Pfam" id="PF09346">
    <property type="entry name" value="SMI1_KNR4"/>
    <property type="match status" value="1"/>
</dbReference>
<dbReference type="Gene3D" id="3.40.1580.10">
    <property type="entry name" value="SMI1/KNR4-like"/>
    <property type="match status" value="1"/>
</dbReference>
<dbReference type="Proteomes" id="UP000224974">
    <property type="component" value="Unassembled WGS sequence"/>
</dbReference>
<accession>A0A2C6DRE2</accession>
<feature type="domain" description="Knr4/Smi1-like" evidence="1">
    <location>
        <begin position="31"/>
        <end position="150"/>
    </location>
</feature>
<gene>
    <name evidence="2" type="ORF">CRN84_18970</name>
</gene>
<proteinExistence type="predicted"/>
<sequence length="179" mass="20478">MVGNVMKNSSKLYLESFSGEKTEIEEIDFSNVLSSEHKKLLREHDGAITFTNGARFKIKRNKRPQVSDSDGWVSVDFLFGLGTDTNSLSFNNMNKPEELEDVTIIGGVQSGDFICIKNDNGSVYYWYHESFNEDESLFYLSKDFSEFFNNLEPDEKLDPEVEKRVKGIVKCDLGFLKNL</sequence>
<dbReference type="STRING" id="1111728.GCA_000427805_03755"/>
<reference evidence="3" key="1">
    <citation type="submission" date="2017-09" db="EMBL/GenBank/DDBJ databases">
        <title>FDA dAtabase for Regulatory Grade micrObial Sequences (FDA-ARGOS): Supporting development and validation of Infectious Disease Dx tests.</title>
        <authorList>
            <person name="Minogue T."/>
            <person name="Wolcott M."/>
            <person name="Wasieloski L."/>
            <person name="Aguilar W."/>
            <person name="Moore D."/>
            <person name="Tallon L."/>
            <person name="Sadzewicz L."/>
            <person name="Ott S."/>
            <person name="Zhao X."/>
            <person name="Nagaraj S."/>
            <person name="Vavikolanu K."/>
            <person name="Aluvathingal J."/>
            <person name="Nadendla S."/>
            <person name="Sichtig H."/>
        </authorList>
    </citation>
    <scope>NUCLEOTIDE SEQUENCE [LARGE SCALE GENOMIC DNA]</scope>
    <source>
        <strain evidence="3">FDAARGOS_387</strain>
    </source>
</reference>
<dbReference type="InterPro" id="IPR037883">
    <property type="entry name" value="Knr4/Smi1-like_sf"/>
</dbReference>
<dbReference type="SUPFAM" id="SSF160631">
    <property type="entry name" value="SMI1/KNR4-like"/>
    <property type="match status" value="1"/>
</dbReference>
<evidence type="ECO:0000313" key="2">
    <source>
        <dbReference type="EMBL" id="PHI31273.1"/>
    </source>
</evidence>